<dbReference type="PANTHER" id="PTHR31650">
    <property type="entry name" value="O-ACYLTRANSFERASE (WSD1-LIKE) FAMILY PROTEIN"/>
    <property type="match status" value="1"/>
</dbReference>
<dbReference type="OrthoDB" id="6421576at2759"/>
<dbReference type="GO" id="GO:0005886">
    <property type="term" value="C:plasma membrane"/>
    <property type="evidence" value="ECO:0007669"/>
    <property type="project" value="TreeGrafter"/>
</dbReference>
<accession>A0A4Y2SUV2</accession>
<comment type="caution">
    <text evidence="2">The sequence shown here is derived from an EMBL/GenBank/DDBJ whole genome shotgun (WGS) entry which is preliminary data.</text>
</comment>
<dbReference type="EMBL" id="BGPR01024050">
    <property type="protein sequence ID" value="GBN91764.1"/>
    <property type="molecule type" value="Genomic_DNA"/>
</dbReference>
<organism evidence="2 4">
    <name type="scientific">Araneus ventricosus</name>
    <name type="common">Orbweaver spider</name>
    <name type="synonym">Epeira ventricosa</name>
    <dbReference type="NCBI Taxonomy" id="182803"/>
    <lineage>
        <taxon>Eukaryota</taxon>
        <taxon>Metazoa</taxon>
        <taxon>Ecdysozoa</taxon>
        <taxon>Arthropoda</taxon>
        <taxon>Chelicerata</taxon>
        <taxon>Arachnida</taxon>
        <taxon>Araneae</taxon>
        <taxon>Araneomorphae</taxon>
        <taxon>Entelegynae</taxon>
        <taxon>Araneoidea</taxon>
        <taxon>Araneidae</taxon>
        <taxon>Araneus</taxon>
    </lineage>
</organism>
<keyword evidence="4" id="KW-1185">Reference proteome</keyword>
<dbReference type="GO" id="GO:0008374">
    <property type="term" value="F:O-acyltransferase activity"/>
    <property type="evidence" value="ECO:0007669"/>
    <property type="project" value="InterPro"/>
</dbReference>
<proteinExistence type="predicted"/>
<sequence length="177" mass="19665">MKNILDKEIIYILLQVNIPLDLRYEPTSMETFPELGTGFTVVNACLPTRTEGAIPGLWAVHQCMEELKSSCDPVVMYSAIHYLMTLLPACLCQWLVRTVLRTASLSFCSLPGPERPIMLASCRLKSVTFWMNSHPDVPVAFCVFSYAGNFYVAVSADSGTIASPKILVKGFTTHVRK</sequence>
<dbReference type="InterPro" id="IPR009721">
    <property type="entry name" value="O-acyltransferase_WSD1_C"/>
</dbReference>
<evidence type="ECO:0000313" key="3">
    <source>
        <dbReference type="EMBL" id="GBN91764.1"/>
    </source>
</evidence>
<reference evidence="2 4" key="1">
    <citation type="journal article" date="2019" name="Sci. Rep.">
        <title>Orb-weaving spider Araneus ventricosus genome elucidates the spidroin gene catalogue.</title>
        <authorList>
            <person name="Kono N."/>
            <person name="Nakamura H."/>
            <person name="Ohtoshi R."/>
            <person name="Moran D.A.P."/>
            <person name="Shinohara A."/>
            <person name="Yoshida Y."/>
            <person name="Fujiwara M."/>
            <person name="Mori M."/>
            <person name="Tomita M."/>
            <person name="Arakawa K."/>
        </authorList>
    </citation>
    <scope>NUCLEOTIDE SEQUENCE [LARGE SCALE GENOMIC DNA]</scope>
</reference>
<gene>
    <name evidence="2" type="ORF">AVEN_137166_1</name>
    <name evidence="3" type="ORF">AVEN_156453_1</name>
</gene>
<dbReference type="PANTHER" id="PTHR31650:SF1">
    <property type="entry name" value="WAX ESTER SYNTHASE_DIACYLGLYCEROL ACYLTRANSFERASE 4-RELATED"/>
    <property type="match status" value="1"/>
</dbReference>
<dbReference type="InterPro" id="IPR045034">
    <property type="entry name" value="O-acyltransferase_WSD1-like"/>
</dbReference>
<evidence type="ECO:0000313" key="4">
    <source>
        <dbReference type="Proteomes" id="UP000499080"/>
    </source>
</evidence>
<dbReference type="EMBL" id="BGPR01024049">
    <property type="protein sequence ID" value="GBN91761.1"/>
    <property type="molecule type" value="Genomic_DNA"/>
</dbReference>
<dbReference type="Pfam" id="PF06974">
    <property type="entry name" value="WS_DGAT_C"/>
    <property type="match status" value="1"/>
</dbReference>
<protein>
    <recommendedName>
        <fullName evidence="1">O-acyltransferase WSD1 C-terminal domain-containing protein</fullName>
    </recommendedName>
</protein>
<name>A0A4Y2SUV2_ARAVE</name>
<dbReference type="AlphaFoldDB" id="A0A4Y2SUV2"/>
<evidence type="ECO:0000313" key="2">
    <source>
        <dbReference type="EMBL" id="GBN91761.1"/>
    </source>
</evidence>
<dbReference type="Proteomes" id="UP000499080">
    <property type="component" value="Unassembled WGS sequence"/>
</dbReference>
<feature type="domain" description="O-acyltransferase WSD1 C-terminal" evidence="1">
    <location>
        <begin position="36"/>
        <end position="173"/>
    </location>
</feature>
<evidence type="ECO:0000259" key="1">
    <source>
        <dbReference type="Pfam" id="PF06974"/>
    </source>
</evidence>
<dbReference type="GO" id="GO:0019432">
    <property type="term" value="P:triglyceride biosynthetic process"/>
    <property type="evidence" value="ECO:0007669"/>
    <property type="project" value="TreeGrafter"/>
</dbReference>